<feature type="domain" description="Amidohydrolase-related" evidence="8">
    <location>
        <begin position="137"/>
        <end position="526"/>
    </location>
</feature>
<dbReference type="GO" id="GO:0005829">
    <property type="term" value="C:cytosol"/>
    <property type="evidence" value="ECO:0007669"/>
    <property type="project" value="TreeGrafter"/>
</dbReference>
<dbReference type="InterPro" id="IPR006680">
    <property type="entry name" value="Amidohydro-rel"/>
</dbReference>
<keyword evidence="3" id="KW-0479">Metal-binding</keyword>
<dbReference type="PANTHER" id="PTHR11647">
    <property type="entry name" value="HYDRANTOINASE/DIHYDROPYRIMIDINASE FAMILY MEMBER"/>
    <property type="match status" value="1"/>
</dbReference>
<evidence type="ECO:0000259" key="8">
    <source>
        <dbReference type="Pfam" id="PF01979"/>
    </source>
</evidence>
<reference evidence="9" key="1">
    <citation type="submission" date="2025-08" db="UniProtKB">
        <authorList>
            <consortium name="Ensembl"/>
        </authorList>
    </citation>
    <scope>IDENTIFICATION</scope>
</reference>
<dbReference type="Gene3D" id="3.20.20.140">
    <property type="entry name" value="Metal-dependent hydrolases"/>
    <property type="match status" value="1"/>
</dbReference>
<evidence type="ECO:0000313" key="9">
    <source>
        <dbReference type="Ensembl" id="ENSEBUP00000000345.1"/>
    </source>
</evidence>
<evidence type="ECO:0000256" key="6">
    <source>
        <dbReference type="ARBA" id="ARBA00039113"/>
    </source>
</evidence>
<accession>A0A8C4N2A9</accession>
<comment type="catalytic activity">
    <reaction evidence="5">
        <text>5,6-dihydrouracil + H2O = 3-(carbamoylamino)propanoate + H(+)</text>
        <dbReference type="Rhea" id="RHEA:16121"/>
        <dbReference type="ChEBI" id="CHEBI:11892"/>
        <dbReference type="ChEBI" id="CHEBI:15377"/>
        <dbReference type="ChEBI" id="CHEBI:15378"/>
        <dbReference type="ChEBI" id="CHEBI:15901"/>
        <dbReference type="EC" id="3.5.2.2"/>
    </reaction>
</comment>
<dbReference type="InterPro" id="IPR050378">
    <property type="entry name" value="Metallo-dep_Hydrolases_sf"/>
</dbReference>
<feature type="modified residue" description="N6-carboxylysine" evidence="7">
    <location>
        <position position="238"/>
    </location>
</feature>
<dbReference type="CDD" id="cd01314">
    <property type="entry name" value="D-HYD"/>
    <property type="match status" value="1"/>
</dbReference>
<dbReference type="InterPro" id="IPR011059">
    <property type="entry name" value="Metal-dep_hydrolase_composite"/>
</dbReference>
<dbReference type="InterPro" id="IPR011778">
    <property type="entry name" value="Hydantoinase/dihydroPyrase"/>
</dbReference>
<comment type="PTM">
    <text evidence="7">Carbamylation allows a single lysine to coordinate two divalent metal cations.</text>
</comment>
<dbReference type="PANTHER" id="PTHR11647:SF1">
    <property type="entry name" value="COLLAPSIN RESPONSE MEDIATOR PROTEIN"/>
    <property type="match status" value="1"/>
</dbReference>
<comment type="cofactor">
    <cofactor evidence="1">
        <name>Zn(2+)</name>
        <dbReference type="ChEBI" id="CHEBI:29105"/>
    </cofactor>
</comment>
<evidence type="ECO:0000256" key="7">
    <source>
        <dbReference type="PIRSR" id="PIRSR611778-50"/>
    </source>
</evidence>
<sequence length="582" mass="63419">MITKNGSRHSSQISLQAHENYTCDQSDCLIDGPRILQVIFKIGTCLSSPGETYLGDCVYIYSGVCSMSVYLSFLVSSSPITPSMEPGNRLLIRGGRVVNADYSRTADVFVEDGVIRNVAPSLDVPEGTRVLDARGKLVIPGGIDPHTHMQIPFMGTRSIDDFYSGTRAAVAGGTTMILDFALPFNGESLLEAYRRWRGWADPKVCCDYSLHVGLTWWSSQVCEEMAELTKNHGVNSFKIFMAYKDFYMLRDSEMCAAVRQCKALGGLVMVHAENGDMVSEGVKEVLACGVTGPEGHTLSRPAELEAEATGRAVAIANQAGCPLYVVHVMSHEAADVVTAARNNGHIVFGEALAAGLGVDGTHCWNKDWRHAAAYVMSPPLRPDPRTPARLMDLLANDDLSLTATDNCTFTGEQKALGKDDFSKIPNGVNGLEDRLSIVWEKGVCSGKMDENRFVAVTSTTAAKIFNFYPRKGVIAVGSDADIVIWDPQMTRTISAKTHHHAVDFNIFEGMECHGVPLVTVAGGRVVYENGQLFVQPGAGKYIPRTCFGDFIYQRVRQMDIVRANQQVGVCRQPYSGPVVPVL</sequence>
<dbReference type="Proteomes" id="UP000694388">
    <property type="component" value="Unplaced"/>
</dbReference>
<dbReference type="GO" id="GO:0006208">
    <property type="term" value="P:pyrimidine nucleobase catabolic process"/>
    <property type="evidence" value="ECO:0007669"/>
    <property type="project" value="TreeGrafter"/>
</dbReference>
<dbReference type="FunFam" id="3.20.20.140:FF:000076">
    <property type="entry name" value="Dihydropyrimidinase like 2"/>
    <property type="match status" value="1"/>
</dbReference>
<dbReference type="AlphaFoldDB" id="A0A8C4N2A9"/>
<dbReference type="SUPFAM" id="SSF51556">
    <property type="entry name" value="Metallo-dependent hydrolases"/>
    <property type="match status" value="1"/>
</dbReference>
<protein>
    <recommendedName>
        <fullName evidence="6">dihydropyrimidinase</fullName>
        <ecNumber evidence="6">3.5.2.2</ecNumber>
    </recommendedName>
</protein>
<evidence type="ECO:0000313" key="10">
    <source>
        <dbReference type="Proteomes" id="UP000694388"/>
    </source>
</evidence>
<proteinExistence type="inferred from homology"/>
<evidence type="ECO:0000256" key="4">
    <source>
        <dbReference type="ARBA" id="ARBA00022801"/>
    </source>
</evidence>
<evidence type="ECO:0000256" key="1">
    <source>
        <dbReference type="ARBA" id="ARBA00001947"/>
    </source>
</evidence>
<evidence type="ECO:0000256" key="2">
    <source>
        <dbReference type="ARBA" id="ARBA00008829"/>
    </source>
</evidence>
<organism evidence="9 10">
    <name type="scientific">Eptatretus burgeri</name>
    <name type="common">Inshore hagfish</name>
    <dbReference type="NCBI Taxonomy" id="7764"/>
    <lineage>
        <taxon>Eukaryota</taxon>
        <taxon>Metazoa</taxon>
        <taxon>Chordata</taxon>
        <taxon>Craniata</taxon>
        <taxon>Vertebrata</taxon>
        <taxon>Cyclostomata</taxon>
        <taxon>Myxini</taxon>
        <taxon>Myxiniformes</taxon>
        <taxon>Myxinidae</taxon>
        <taxon>Eptatretinae</taxon>
        <taxon>Eptatretus</taxon>
    </lineage>
</organism>
<dbReference type="GeneTree" id="ENSGT01030000234527"/>
<keyword evidence="10" id="KW-1185">Reference proteome</keyword>
<evidence type="ECO:0000256" key="5">
    <source>
        <dbReference type="ARBA" id="ARBA00036696"/>
    </source>
</evidence>
<dbReference type="NCBIfam" id="TIGR02033">
    <property type="entry name" value="D-hydantoinase"/>
    <property type="match status" value="1"/>
</dbReference>
<dbReference type="GO" id="GO:0046872">
    <property type="term" value="F:metal ion binding"/>
    <property type="evidence" value="ECO:0007669"/>
    <property type="project" value="UniProtKB-KW"/>
</dbReference>
<dbReference type="SUPFAM" id="SSF51338">
    <property type="entry name" value="Composite domain of metallo-dependent hydrolases"/>
    <property type="match status" value="2"/>
</dbReference>
<dbReference type="Ensembl" id="ENSEBUT00000000639.1">
    <property type="protein sequence ID" value="ENSEBUP00000000345.1"/>
    <property type="gene ID" value="ENSEBUG00000000516.1"/>
</dbReference>
<comment type="similarity">
    <text evidence="2">Belongs to the metallo-dependent hydrolases superfamily. Hydantoinase/dihydropyrimidinase family.</text>
</comment>
<dbReference type="Gene3D" id="2.30.40.10">
    <property type="entry name" value="Urease, subunit C, domain 1"/>
    <property type="match status" value="1"/>
</dbReference>
<dbReference type="InterPro" id="IPR032466">
    <property type="entry name" value="Metal_Hydrolase"/>
</dbReference>
<reference evidence="9" key="2">
    <citation type="submission" date="2025-09" db="UniProtKB">
        <authorList>
            <consortium name="Ensembl"/>
        </authorList>
    </citation>
    <scope>IDENTIFICATION</scope>
</reference>
<dbReference type="GO" id="GO:0004157">
    <property type="term" value="F:dihydropyrimidinase activity"/>
    <property type="evidence" value="ECO:0007669"/>
    <property type="project" value="UniProtKB-EC"/>
</dbReference>
<keyword evidence="4" id="KW-0378">Hydrolase</keyword>
<evidence type="ECO:0000256" key="3">
    <source>
        <dbReference type="ARBA" id="ARBA00022723"/>
    </source>
</evidence>
<dbReference type="EC" id="3.5.2.2" evidence="6"/>
<dbReference type="Pfam" id="PF01979">
    <property type="entry name" value="Amidohydro_1"/>
    <property type="match status" value="1"/>
</dbReference>
<name>A0A8C4N2A9_EPTBU</name>